<dbReference type="PRINTS" id="PR00778">
    <property type="entry name" value="HTHARSR"/>
</dbReference>
<dbReference type="InterPro" id="IPR051081">
    <property type="entry name" value="HTH_MetalResp_TranReg"/>
</dbReference>
<proteinExistence type="predicted"/>
<gene>
    <name evidence="5" type="ORF">BC351_02795</name>
</gene>
<dbReference type="InterPro" id="IPR011991">
    <property type="entry name" value="ArsR-like_HTH"/>
</dbReference>
<dbReference type="InterPro" id="IPR036388">
    <property type="entry name" value="WH-like_DNA-bd_sf"/>
</dbReference>
<keyword evidence="1" id="KW-0805">Transcription regulation</keyword>
<dbReference type="InterPro" id="IPR001845">
    <property type="entry name" value="HTH_ArsR_DNA-bd_dom"/>
</dbReference>
<feature type="domain" description="HTH arsR-type" evidence="4">
    <location>
        <begin position="1"/>
        <end position="95"/>
    </location>
</feature>
<keyword evidence="3" id="KW-0804">Transcription</keyword>
<comment type="caution">
    <text evidence="5">The sequence shown here is derived from an EMBL/GenBank/DDBJ whole genome shotgun (WGS) entry which is preliminary data.</text>
</comment>
<dbReference type="STRING" id="1469647.BC351_02795"/>
<dbReference type="AlphaFoldDB" id="A0A1V4HUC2"/>
<dbReference type="SMART" id="SM00418">
    <property type="entry name" value="HTH_ARSR"/>
    <property type="match status" value="1"/>
</dbReference>
<evidence type="ECO:0000256" key="1">
    <source>
        <dbReference type="ARBA" id="ARBA00023015"/>
    </source>
</evidence>
<dbReference type="SUPFAM" id="SSF46785">
    <property type="entry name" value="Winged helix' DNA-binding domain"/>
    <property type="match status" value="1"/>
</dbReference>
<dbReference type="InterPro" id="IPR036390">
    <property type="entry name" value="WH_DNA-bd_sf"/>
</dbReference>
<evidence type="ECO:0000313" key="5">
    <source>
        <dbReference type="EMBL" id="OPH62175.1"/>
    </source>
</evidence>
<accession>A0A1V4HUC2</accession>
<dbReference type="PANTHER" id="PTHR33154:SF33">
    <property type="entry name" value="TRANSCRIPTIONAL REPRESSOR SDPR"/>
    <property type="match status" value="1"/>
</dbReference>
<evidence type="ECO:0000313" key="6">
    <source>
        <dbReference type="Proteomes" id="UP000190626"/>
    </source>
</evidence>
<keyword evidence="2" id="KW-0238">DNA-binding</keyword>
<dbReference type="OrthoDB" id="9799175at2"/>
<dbReference type="GO" id="GO:0003700">
    <property type="term" value="F:DNA-binding transcription factor activity"/>
    <property type="evidence" value="ECO:0007669"/>
    <property type="project" value="InterPro"/>
</dbReference>
<sequence>MIDKAIQALTEPRRRDILHLVRDGELASSAIASHFDVSAPAISQHLKVLEEAGLVIVRRAGTKRFYGIRREGFAELMHYIESFWDDSLLRLKEAAEAEERSKHEFNQQQRHD</sequence>
<evidence type="ECO:0000259" key="4">
    <source>
        <dbReference type="PROSITE" id="PS50987"/>
    </source>
</evidence>
<dbReference type="Gene3D" id="1.10.10.10">
    <property type="entry name" value="Winged helix-like DNA-binding domain superfamily/Winged helix DNA-binding domain"/>
    <property type="match status" value="1"/>
</dbReference>
<protein>
    <recommendedName>
        <fullName evidence="4">HTH arsR-type domain-containing protein</fullName>
    </recommendedName>
</protein>
<organism evidence="5 6">
    <name type="scientific">Paenibacillus ferrarius</name>
    <dbReference type="NCBI Taxonomy" id="1469647"/>
    <lineage>
        <taxon>Bacteria</taxon>
        <taxon>Bacillati</taxon>
        <taxon>Bacillota</taxon>
        <taxon>Bacilli</taxon>
        <taxon>Bacillales</taxon>
        <taxon>Paenibacillaceae</taxon>
        <taxon>Paenibacillus</taxon>
    </lineage>
</organism>
<dbReference type="PROSITE" id="PS50987">
    <property type="entry name" value="HTH_ARSR_2"/>
    <property type="match status" value="1"/>
</dbReference>
<dbReference type="NCBIfam" id="NF033788">
    <property type="entry name" value="HTH_metalloreg"/>
    <property type="match status" value="1"/>
</dbReference>
<dbReference type="CDD" id="cd00090">
    <property type="entry name" value="HTH_ARSR"/>
    <property type="match status" value="1"/>
</dbReference>
<evidence type="ECO:0000256" key="3">
    <source>
        <dbReference type="ARBA" id="ARBA00023163"/>
    </source>
</evidence>
<reference evidence="6" key="1">
    <citation type="submission" date="2016-07" db="EMBL/GenBank/DDBJ databases">
        <authorList>
            <person name="Florea S."/>
            <person name="Webb J.S."/>
            <person name="Jaromczyk J."/>
            <person name="Schardl C.L."/>
        </authorList>
    </citation>
    <scope>NUCLEOTIDE SEQUENCE [LARGE SCALE GENOMIC DNA]</scope>
    <source>
        <strain evidence="6">CY1</strain>
    </source>
</reference>
<dbReference type="Pfam" id="PF01022">
    <property type="entry name" value="HTH_5"/>
    <property type="match status" value="1"/>
</dbReference>
<keyword evidence="6" id="KW-1185">Reference proteome</keyword>
<evidence type="ECO:0000256" key="2">
    <source>
        <dbReference type="ARBA" id="ARBA00023125"/>
    </source>
</evidence>
<dbReference type="EMBL" id="MBTG01000001">
    <property type="protein sequence ID" value="OPH62175.1"/>
    <property type="molecule type" value="Genomic_DNA"/>
</dbReference>
<dbReference type="RefSeq" id="WP_144028247.1">
    <property type="nucleotide sequence ID" value="NZ_MBTG01000001.1"/>
</dbReference>
<dbReference type="GO" id="GO:0003677">
    <property type="term" value="F:DNA binding"/>
    <property type="evidence" value="ECO:0007669"/>
    <property type="project" value="UniProtKB-KW"/>
</dbReference>
<dbReference type="PANTHER" id="PTHR33154">
    <property type="entry name" value="TRANSCRIPTIONAL REGULATOR, ARSR FAMILY"/>
    <property type="match status" value="1"/>
</dbReference>
<name>A0A1V4HUC2_9BACL</name>
<dbReference type="Proteomes" id="UP000190626">
    <property type="component" value="Unassembled WGS sequence"/>
</dbReference>